<feature type="binding site" evidence="5">
    <location>
        <position position="33"/>
    </location>
    <ligand>
        <name>Mg(2+)</name>
        <dbReference type="ChEBI" id="CHEBI:18420"/>
    </ligand>
</feature>
<keyword evidence="5" id="KW-0479">Metal-binding</keyword>
<dbReference type="EMBL" id="BMAT01012700">
    <property type="protein sequence ID" value="GFR97482.1"/>
    <property type="molecule type" value="Genomic_DNA"/>
</dbReference>
<dbReference type="SMART" id="SM00178">
    <property type="entry name" value="SAR"/>
    <property type="match status" value="1"/>
</dbReference>
<proteinExistence type="inferred from homology"/>
<dbReference type="PANTHER" id="PTHR11711">
    <property type="entry name" value="ADP RIBOSYLATION FACTOR-RELATED"/>
    <property type="match status" value="1"/>
</dbReference>
<evidence type="ECO:0000256" key="5">
    <source>
        <dbReference type="PIRSR" id="PIRSR606689-2"/>
    </source>
</evidence>
<dbReference type="NCBIfam" id="TIGR00231">
    <property type="entry name" value="small_GTP"/>
    <property type="match status" value="1"/>
</dbReference>
<dbReference type="GO" id="GO:0003924">
    <property type="term" value="F:GTPase activity"/>
    <property type="evidence" value="ECO:0007669"/>
    <property type="project" value="InterPro"/>
</dbReference>
<evidence type="ECO:0000256" key="6">
    <source>
        <dbReference type="RuleBase" id="RU003925"/>
    </source>
</evidence>
<dbReference type="FunFam" id="3.40.50.300:FF:000412">
    <property type="entry name" value="ADP-ribosylation factor 1"/>
    <property type="match status" value="1"/>
</dbReference>
<dbReference type="Gene3D" id="3.40.50.300">
    <property type="entry name" value="P-loop containing nucleotide triphosphate hydrolases"/>
    <property type="match status" value="1"/>
</dbReference>
<protein>
    <submittedName>
        <fullName evidence="7">ADP-ribosylation factor 1</fullName>
    </submittedName>
</protein>
<comment type="caution">
    <text evidence="7">The sequence shown here is derived from an EMBL/GenBank/DDBJ whole genome shotgun (WGS) entry which is preliminary data.</text>
</comment>
<reference evidence="7 8" key="1">
    <citation type="journal article" date="2021" name="Elife">
        <title>Chloroplast acquisition without the gene transfer in kleptoplastic sea slugs, Plakobranchus ocellatus.</title>
        <authorList>
            <person name="Maeda T."/>
            <person name="Takahashi S."/>
            <person name="Yoshida T."/>
            <person name="Shimamura S."/>
            <person name="Takaki Y."/>
            <person name="Nagai Y."/>
            <person name="Toyoda A."/>
            <person name="Suzuki Y."/>
            <person name="Arimoto A."/>
            <person name="Ishii H."/>
            <person name="Satoh N."/>
            <person name="Nishiyama T."/>
            <person name="Hasebe M."/>
            <person name="Maruyama T."/>
            <person name="Minagawa J."/>
            <person name="Obokata J."/>
            <person name="Shigenobu S."/>
        </authorList>
    </citation>
    <scope>NUCLEOTIDE SEQUENCE [LARGE SCALE GENOMIC DNA]</scope>
</reference>
<keyword evidence="2 4" id="KW-0547">Nucleotide-binding</keyword>
<feature type="binding site" evidence="4">
    <location>
        <begin position="26"/>
        <end position="33"/>
    </location>
    <ligand>
        <name>GTP</name>
        <dbReference type="ChEBI" id="CHEBI:37565"/>
    </ligand>
</feature>
<feature type="binding site" evidence="4">
    <location>
        <position position="73"/>
    </location>
    <ligand>
        <name>GTP</name>
        <dbReference type="ChEBI" id="CHEBI:37565"/>
    </ligand>
</feature>
<organism evidence="7 8">
    <name type="scientific">Elysia marginata</name>
    <dbReference type="NCBI Taxonomy" id="1093978"/>
    <lineage>
        <taxon>Eukaryota</taxon>
        <taxon>Metazoa</taxon>
        <taxon>Spiralia</taxon>
        <taxon>Lophotrochozoa</taxon>
        <taxon>Mollusca</taxon>
        <taxon>Gastropoda</taxon>
        <taxon>Heterobranchia</taxon>
        <taxon>Euthyneura</taxon>
        <taxon>Panpulmonata</taxon>
        <taxon>Sacoglossa</taxon>
        <taxon>Placobranchoidea</taxon>
        <taxon>Plakobranchidae</taxon>
        <taxon>Elysia</taxon>
    </lineage>
</organism>
<name>A0AAV4HH64_9GAST</name>
<keyword evidence="3 4" id="KW-0342">GTP-binding</keyword>
<sequence>MGQIVSRISNALTSFTTQDAQVLMLGLDGSGKTTILYKVRLDETVHAVPTMGFNIETLTPINGLTFTVVDVGGEGKIRSLWRHYFNNTQGLLYIVDSSDVARLEEAREELFGVLEAPELTRVPVVVVANKRDFTDSLGIRDL</sequence>
<keyword evidence="5" id="KW-0460">Magnesium</keyword>
<accession>A0AAV4HH64</accession>
<dbReference type="CDD" id="cd00878">
    <property type="entry name" value="Arf_Arl"/>
    <property type="match status" value="1"/>
</dbReference>
<keyword evidence="8" id="KW-1185">Reference proteome</keyword>
<gene>
    <name evidence="7" type="ORF">ElyMa_006325600</name>
</gene>
<dbReference type="GO" id="GO:0005525">
    <property type="term" value="F:GTP binding"/>
    <property type="evidence" value="ECO:0007669"/>
    <property type="project" value="UniProtKB-KW"/>
</dbReference>
<dbReference type="PROSITE" id="PS51417">
    <property type="entry name" value="ARF"/>
    <property type="match status" value="1"/>
</dbReference>
<dbReference type="SUPFAM" id="SSF52540">
    <property type="entry name" value="P-loop containing nucleoside triphosphate hydrolases"/>
    <property type="match status" value="1"/>
</dbReference>
<dbReference type="InterPro" id="IPR005225">
    <property type="entry name" value="Small_GTP-bd"/>
</dbReference>
<dbReference type="Proteomes" id="UP000762676">
    <property type="component" value="Unassembled WGS sequence"/>
</dbReference>
<dbReference type="Pfam" id="PF00025">
    <property type="entry name" value="Arf"/>
    <property type="match status" value="1"/>
</dbReference>
<dbReference type="SMART" id="SM00177">
    <property type="entry name" value="ARF"/>
    <property type="match status" value="1"/>
</dbReference>
<dbReference type="PRINTS" id="PR00328">
    <property type="entry name" value="SAR1GTPBP"/>
</dbReference>
<dbReference type="GO" id="GO:0030010">
    <property type="term" value="P:establishment of cell polarity"/>
    <property type="evidence" value="ECO:0007669"/>
    <property type="project" value="UniProtKB-ARBA"/>
</dbReference>
<evidence type="ECO:0000256" key="4">
    <source>
        <dbReference type="PIRSR" id="PIRSR606689-1"/>
    </source>
</evidence>
<evidence type="ECO:0000256" key="3">
    <source>
        <dbReference type="ARBA" id="ARBA00023134"/>
    </source>
</evidence>
<comment type="similarity">
    <text evidence="1 6">Belongs to the small GTPase superfamily. Arf family.</text>
</comment>
<dbReference type="InterPro" id="IPR027417">
    <property type="entry name" value="P-loop_NTPase"/>
</dbReference>
<feature type="binding site" evidence="4">
    <location>
        <begin position="129"/>
        <end position="132"/>
    </location>
    <ligand>
        <name>GTP</name>
        <dbReference type="ChEBI" id="CHEBI:37565"/>
    </ligand>
</feature>
<dbReference type="GO" id="GO:0046872">
    <property type="term" value="F:metal ion binding"/>
    <property type="evidence" value="ECO:0007669"/>
    <property type="project" value="UniProtKB-KW"/>
</dbReference>
<dbReference type="InterPro" id="IPR024156">
    <property type="entry name" value="Small_GTPase_ARF"/>
</dbReference>
<evidence type="ECO:0000313" key="8">
    <source>
        <dbReference type="Proteomes" id="UP000762676"/>
    </source>
</evidence>
<dbReference type="AlphaFoldDB" id="A0AAV4HH64"/>
<evidence type="ECO:0000256" key="1">
    <source>
        <dbReference type="ARBA" id="ARBA00010290"/>
    </source>
</evidence>
<evidence type="ECO:0000256" key="2">
    <source>
        <dbReference type="ARBA" id="ARBA00022741"/>
    </source>
</evidence>
<dbReference type="InterPro" id="IPR006689">
    <property type="entry name" value="Small_GTPase_ARF/SAR"/>
</dbReference>
<evidence type="ECO:0000313" key="7">
    <source>
        <dbReference type="EMBL" id="GFR97482.1"/>
    </source>
</evidence>
<feature type="binding site" evidence="5">
    <location>
        <position position="50"/>
    </location>
    <ligand>
        <name>Mg(2+)</name>
        <dbReference type="ChEBI" id="CHEBI:18420"/>
    </ligand>
</feature>